<evidence type="ECO:0000313" key="1">
    <source>
        <dbReference type="EMBL" id="JAT85484.1"/>
    </source>
</evidence>
<organism evidence="1">
    <name type="scientific">Pectinophora gossypiella</name>
    <name type="common">Cotton pink bollworm</name>
    <name type="synonym">Depressaria gossypiella</name>
    <dbReference type="NCBI Taxonomy" id="13191"/>
    <lineage>
        <taxon>Eukaryota</taxon>
        <taxon>Metazoa</taxon>
        <taxon>Ecdysozoa</taxon>
        <taxon>Arthropoda</taxon>
        <taxon>Hexapoda</taxon>
        <taxon>Insecta</taxon>
        <taxon>Pterygota</taxon>
        <taxon>Neoptera</taxon>
        <taxon>Endopterygota</taxon>
        <taxon>Lepidoptera</taxon>
        <taxon>Glossata</taxon>
        <taxon>Ditrysia</taxon>
        <taxon>Gelechioidea</taxon>
        <taxon>Gelechiidae</taxon>
        <taxon>Apatetrinae</taxon>
        <taxon>Pectinophora</taxon>
    </lineage>
</organism>
<dbReference type="AlphaFoldDB" id="A0A1E1WER9"/>
<sequence>KTKPKKKKKSNRPKNLRLQFRNNLLTHEMLCRKFKQILFTKTTNCHVYRPVVQTRSFSKWFDIFGTKTNSTSASRLKLFKDLVLSRVLNSWSKSHLVSTVVRRCRKERAMRDVLQYFQQVFFRPRRTHLLVAASATYKKKSTEEKPGPPKKCSKNIKDKEMKKLITDLESVNELSRATLYCEGCAKRVVIDAKQSGVRYCSCPNSKPPKDSYDGWVPYMEAKDVIIWRKEYKPGGLYAYTL</sequence>
<feature type="non-terminal residue" evidence="1">
    <location>
        <position position="1"/>
    </location>
</feature>
<proteinExistence type="predicted"/>
<name>A0A1E1WER9_PECGO</name>
<accession>A0A1E1WER9</accession>
<protein>
    <submittedName>
        <fullName evidence="1">Uncharacterized protein</fullName>
    </submittedName>
</protein>
<dbReference type="OrthoDB" id="1295045at2759"/>
<gene>
    <name evidence="1" type="ORF">g.7664</name>
</gene>
<dbReference type="EMBL" id="GDQN01005570">
    <property type="protein sequence ID" value="JAT85484.1"/>
    <property type="molecule type" value="Transcribed_RNA"/>
</dbReference>
<reference evidence="1" key="1">
    <citation type="submission" date="2015-09" db="EMBL/GenBank/DDBJ databases">
        <title>De novo assembly of Pectinophora gossypiella (Pink Bollworm) gut transcriptome.</title>
        <authorList>
            <person name="Tassone E.E."/>
        </authorList>
    </citation>
    <scope>NUCLEOTIDE SEQUENCE</scope>
</reference>